<gene>
    <name evidence="1" type="ORF">S01H1_39464</name>
</gene>
<name>X0VK06_9ZZZZ</name>
<reference evidence="1" key="1">
    <citation type="journal article" date="2014" name="Front. Microbiol.">
        <title>High frequency of phylogenetically diverse reductive dehalogenase-homologous genes in deep subseafloor sedimentary metagenomes.</title>
        <authorList>
            <person name="Kawai M."/>
            <person name="Futagami T."/>
            <person name="Toyoda A."/>
            <person name="Takaki Y."/>
            <person name="Nishi S."/>
            <person name="Hori S."/>
            <person name="Arai W."/>
            <person name="Tsubouchi T."/>
            <person name="Morono Y."/>
            <person name="Uchiyama I."/>
            <person name="Ito T."/>
            <person name="Fujiyama A."/>
            <person name="Inagaki F."/>
            <person name="Takami H."/>
        </authorList>
    </citation>
    <scope>NUCLEOTIDE SEQUENCE</scope>
    <source>
        <strain evidence="1">Expedition CK06-06</strain>
    </source>
</reference>
<accession>X0VK06</accession>
<proteinExistence type="predicted"/>
<protein>
    <submittedName>
        <fullName evidence="1">Uncharacterized protein</fullName>
    </submittedName>
</protein>
<evidence type="ECO:0000313" key="1">
    <source>
        <dbReference type="EMBL" id="GAG12838.1"/>
    </source>
</evidence>
<dbReference type="EMBL" id="BARS01024906">
    <property type="protein sequence ID" value="GAG12838.1"/>
    <property type="molecule type" value="Genomic_DNA"/>
</dbReference>
<comment type="caution">
    <text evidence="1">The sequence shown here is derived from an EMBL/GenBank/DDBJ whole genome shotgun (WGS) entry which is preliminary data.</text>
</comment>
<organism evidence="1">
    <name type="scientific">marine sediment metagenome</name>
    <dbReference type="NCBI Taxonomy" id="412755"/>
    <lineage>
        <taxon>unclassified sequences</taxon>
        <taxon>metagenomes</taxon>
        <taxon>ecological metagenomes</taxon>
    </lineage>
</organism>
<dbReference type="Gene3D" id="1.10.3090.10">
    <property type="entry name" value="cca-adding enzyme, domain 2"/>
    <property type="match status" value="1"/>
</dbReference>
<sequence length="95" mass="11324">MGREFILLLKEEKPLKAILRFKRLCGLKVIHPMIKLDKKAQTRLKFPRPQDDWLAYFALLTIRLNEEQLEKLCRDFSLTRKDKQTLKTLRTKAIA</sequence>
<dbReference type="AlphaFoldDB" id="X0VK06"/>
<dbReference type="SUPFAM" id="SSF81891">
    <property type="entry name" value="Poly A polymerase C-terminal region-like"/>
    <property type="match status" value="1"/>
</dbReference>